<dbReference type="EMBL" id="GU071101">
    <property type="protein sequence ID" value="ADO98796.1"/>
    <property type="molecule type" value="Genomic_DNA"/>
</dbReference>
<organism evidence="1 2">
    <name type="scientific">Prochlorococcus phage P-HM1</name>
    <dbReference type="NCBI Taxonomy" id="445700"/>
    <lineage>
        <taxon>Viruses</taxon>
        <taxon>Duplodnaviria</taxon>
        <taxon>Heunggongvirae</taxon>
        <taxon>Uroviricota</taxon>
        <taxon>Caudoviricetes</taxon>
        <taxon>Eurybiavirus</taxon>
        <taxon>Eurybiavirus PHM2</taxon>
    </lineage>
</organism>
<dbReference type="SUPFAM" id="SSF56731">
    <property type="entry name" value="DNA primase core"/>
    <property type="match status" value="1"/>
</dbReference>
<dbReference type="GeneID" id="10327085"/>
<dbReference type="RefSeq" id="YP_004322597.1">
    <property type="nucleotide sequence ID" value="NC_015280.1"/>
</dbReference>
<dbReference type="InterPro" id="IPR046392">
    <property type="entry name" value="PRIMASE_T4"/>
</dbReference>
<dbReference type="KEGG" id="vg:10327085"/>
<evidence type="ECO:0000313" key="1">
    <source>
        <dbReference type="EMBL" id="ADO98796.1"/>
    </source>
</evidence>
<protein>
    <submittedName>
        <fullName evidence="1">DNA primase subunit</fullName>
    </submittedName>
</protein>
<gene>
    <name evidence="1" type="primary">gp61</name>
    <name evidence="1" type="ORF">PHM1_172</name>
</gene>
<name>E3SN03_9CAUD</name>
<dbReference type="Gene3D" id="3.40.1360.10">
    <property type="match status" value="1"/>
</dbReference>
<reference evidence="1 2" key="1">
    <citation type="journal article" date="2010" name="Environ. Microbiol.">
        <title>Genomic analysis of oceanic cyanobacterial myoviruses compared with T4-like myoviruses from diverse hosts and environments.</title>
        <authorList>
            <person name="Sullivan M.B."/>
            <person name="Huang K.H."/>
            <person name="Ignacio-Espinoza J.C."/>
            <person name="Berlin A.M."/>
            <person name="Kelly L."/>
            <person name="Weigele P.R."/>
            <person name="DeFrancesco A.S."/>
            <person name="Kern S.E."/>
            <person name="Thompson L.R."/>
            <person name="Young S."/>
            <person name="Yandava C."/>
            <person name="Fu R."/>
            <person name="Krastins B."/>
            <person name="Chase M."/>
            <person name="Sarracino D."/>
            <person name="Osburne M.S."/>
            <person name="Henn M.R."/>
            <person name="Chisholm S.W."/>
        </authorList>
    </citation>
    <scope>NUCLEOTIDE SEQUENCE [LARGE SCALE GENOMIC DNA]</scope>
    <source>
        <strain evidence="1">M4-247</strain>
    </source>
</reference>
<dbReference type="Proteomes" id="UP000006530">
    <property type="component" value="Segment"/>
</dbReference>
<evidence type="ECO:0000313" key="2">
    <source>
        <dbReference type="Proteomes" id="UP000006530"/>
    </source>
</evidence>
<proteinExistence type="inferred from homology"/>
<sequence length="330" mass="38177">MSYLDTKYINLASASLQKYKKVKNGLWTFRCPYCGDSKKNKNKTRGYIFQVKGDHVFKCHNCGITRSFSNFLKDQVPHVYDEYVMERYKEGTIGKNVPKPDLTQFISKPKFDKKTIDLEPLSRLNNFHVAKKYILDRGIPENKLDRLYYCPNFKEWTNTQKHTFSDITNDEERIIIPLNDTDGNLIGFQGRSLSPNAKMRYITVMLNEDAPKLYGLDHINKNETIYIVEGPLDSFFLENAVAMCGSDVDIRSFGWSDYIWVYDNEPRSRQITNKISKSIDAGDAVVIWPRSIKEKDLNDMVTSGINVKNVIQSNVYQGLKAKLQLSSWKI</sequence>
<dbReference type="OrthoDB" id="4202at10239"/>
<dbReference type="HAMAP" id="MF_04157">
    <property type="entry name" value="PRIMASE_T4"/>
    <property type="match status" value="1"/>
</dbReference>
<accession>E3SN03</accession>
<keyword evidence="2" id="KW-1185">Reference proteome</keyword>